<name>A0A9Q0TQU3_9ROSI</name>
<sequence>MPAPPKLLQAGGNMIYIQPNQPFMFKSGSSLISNLIYCQN</sequence>
<reference evidence="1" key="1">
    <citation type="submission" date="2022-11" db="EMBL/GenBank/DDBJ databases">
        <authorList>
            <person name="Hyden B.L."/>
            <person name="Feng K."/>
            <person name="Yates T."/>
            <person name="Jawdy S."/>
            <person name="Smart L.B."/>
            <person name="Muchero W."/>
        </authorList>
    </citation>
    <scope>NUCLEOTIDE SEQUENCE</scope>
    <source>
        <tissue evidence="1">Shoot tip</tissue>
    </source>
</reference>
<evidence type="ECO:0000313" key="2">
    <source>
        <dbReference type="Proteomes" id="UP001151752"/>
    </source>
</evidence>
<dbReference type="Proteomes" id="UP001151752">
    <property type="component" value="Chromosome 9"/>
</dbReference>
<proteinExistence type="predicted"/>
<dbReference type="AlphaFoldDB" id="A0A9Q0TQU3"/>
<evidence type="ECO:0000313" key="1">
    <source>
        <dbReference type="EMBL" id="KAJ6716155.1"/>
    </source>
</evidence>
<comment type="caution">
    <text evidence="1">The sequence shown here is derived from an EMBL/GenBank/DDBJ whole genome shotgun (WGS) entry which is preliminary data.</text>
</comment>
<gene>
    <name evidence="1" type="ORF">OIU74_008814</name>
</gene>
<protein>
    <submittedName>
        <fullName evidence="1">Uncharacterized protein</fullName>
    </submittedName>
</protein>
<organism evidence="1 2">
    <name type="scientific">Salix koriyanagi</name>
    <dbReference type="NCBI Taxonomy" id="2511006"/>
    <lineage>
        <taxon>Eukaryota</taxon>
        <taxon>Viridiplantae</taxon>
        <taxon>Streptophyta</taxon>
        <taxon>Embryophyta</taxon>
        <taxon>Tracheophyta</taxon>
        <taxon>Spermatophyta</taxon>
        <taxon>Magnoliopsida</taxon>
        <taxon>eudicotyledons</taxon>
        <taxon>Gunneridae</taxon>
        <taxon>Pentapetalae</taxon>
        <taxon>rosids</taxon>
        <taxon>fabids</taxon>
        <taxon>Malpighiales</taxon>
        <taxon>Salicaceae</taxon>
        <taxon>Saliceae</taxon>
        <taxon>Salix</taxon>
    </lineage>
</organism>
<keyword evidence="2" id="KW-1185">Reference proteome</keyword>
<reference evidence="1" key="2">
    <citation type="journal article" date="2023" name="Int. J. Mol. Sci.">
        <title>De Novo Assembly and Annotation of 11 Diverse Shrub Willow (Salix) Genomes Reveals Novel Gene Organization in Sex-Linked Regions.</title>
        <authorList>
            <person name="Hyden B."/>
            <person name="Feng K."/>
            <person name="Yates T.B."/>
            <person name="Jawdy S."/>
            <person name="Cereghino C."/>
            <person name="Smart L.B."/>
            <person name="Muchero W."/>
        </authorList>
    </citation>
    <scope>NUCLEOTIDE SEQUENCE</scope>
    <source>
        <tissue evidence="1">Shoot tip</tissue>
    </source>
</reference>
<accession>A0A9Q0TQU3</accession>
<dbReference type="EMBL" id="JAPFFM010000014">
    <property type="protein sequence ID" value="KAJ6716155.1"/>
    <property type="molecule type" value="Genomic_DNA"/>
</dbReference>